<reference evidence="3" key="1">
    <citation type="journal article" date="2012" name="Nat. Biotechnol.">
        <title>Reference genome sequence of the model plant Setaria.</title>
        <authorList>
            <person name="Bennetzen J.L."/>
            <person name="Schmutz J."/>
            <person name="Wang H."/>
            <person name="Percifield R."/>
            <person name="Hawkins J."/>
            <person name="Pontaroli A.C."/>
            <person name="Estep M."/>
            <person name="Feng L."/>
            <person name="Vaughn J.N."/>
            <person name="Grimwood J."/>
            <person name="Jenkins J."/>
            <person name="Barry K."/>
            <person name="Lindquist E."/>
            <person name="Hellsten U."/>
            <person name="Deshpande S."/>
            <person name="Wang X."/>
            <person name="Wu X."/>
            <person name="Mitros T."/>
            <person name="Triplett J."/>
            <person name="Yang X."/>
            <person name="Ye C.Y."/>
            <person name="Mauro-Herrera M."/>
            <person name="Wang L."/>
            <person name="Li P."/>
            <person name="Sharma M."/>
            <person name="Sharma R."/>
            <person name="Ronald P.C."/>
            <person name="Panaud O."/>
            <person name="Kellogg E.A."/>
            <person name="Brutnell T.P."/>
            <person name="Doust A.N."/>
            <person name="Tuskan G.A."/>
            <person name="Rokhsar D."/>
            <person name="Devos K.M."/>
        </authorList>
    </citation>
    <scope>NUCLEOTIDE SEQUENCE [LARGE SCALE GENOMIC DNA]</scope>
    <source>
        <strain evidence="3">cv. Yugu1</strain>
    </source>
</reference>
<dbReference type="HOGENOM" id="CLU_710949_0_0_1"/>
<feature type="compositionally biased region" description="Basic and acidic residues" evidence="1">
    <location>
        <begin position="149"/>
        <end position="162"/>
    </location>
</feature>
<name>K4AMI1_SETIT</name>
<dbReference type="EMBL" id="AGNK02005887">
    <property type="status" value="NOT_ANNOTATED_CDS"/>
    <property type="molecule type" value="Genomic_DNA"/>
</dbReference>
<feature type="region of interest" description="Disordered" evidence="1">
    <location>
        <begin position="12"/>
        <end position="44"/>
    </location>
</feature>
<protein>
    <submittedName>
        <fullName evidence="2">Uncharacterized protein</fullName>
    </submittedName>
</protein>
<keyword evidence="3" id="KW-1185">Reference proteome</keyword>
<reference evidence="2" key="2">
    <citation type="submission" date="2018-08" db="UniProtKB">
        <authorList>
            <consortium name="EnsemblPlants"/>
        </authorList>
    </citation>
    <scope>IDENTIFICATION</scope>
    <source>
        <strain evidence="2">Yugu1</strain>
    </source>
</reference>
<accession>K4AMI1</accession>
<organism evidence="2 3">
    <name type="scientific">Setaria italica</name>
    <name type="common">Foxtail millet</name>
    <name type="synonym">Panicum italicum</name>
    <dbReference type="NCBI Taxonomy" id="4555"/>
    <lineage>
        <taxon>Eukaryota</taxon>
        <taxon>Viridiplantae</taxon>
        <taxon>Streptophyta</taxon>
        <taxon>Embryophyta</taxon>
        <taxon>Tracheophyta</taxon>
        <taxon>Spermatophyta</taxon>
        <taxon>Magnoliopsida</taxon>
        <taxon>Liliopsida</taxon>
        <taxon>Poales</taxon>
        <taxon>Poaceae</taxon>
        <taxon>PACMAD clade</taxon>
        <taxon>Panicoideae</taxon>
        <taxon>Panicodae</taxon>
        <taxon>Paniceae</taxon>
        <taxon>Cenchrinae</taxon>
        <taxon>Setaria</taxon>
    </lineage>
</organism>
<evidence type="ECO:0000313" key="2">
    <source>
        <dbReference type="EnsemblPlants" id="KQK90070"/>
    </source>
</evidence>
<evidence type="ECO:0000256" key="1">
    <source>
        <dbReference type="SAM" id="MobiDB-lite"/>
    </source>
</evidence>
<dbReference type="EnsemblPlants" id="KQK90070">
    <property type="protein sequence ID" value="KQK90070"/>
    <property type="gene ID" value="SETIT_040123mg"/>
</dbReference>
<dbReference type="Gramene" id="KQK90070">
    <property type="protein sequence ID" value="KQK90070"/>
    <property type="gene ID" value="SETIT_040123mg"/>
</dbReference>
<dbReference type="Proteomes" id="UP000004995">
    <property type="component" value="Unassembled WGS sequence"/>
</dbReference>
<evidence type="ECO:0000313" key="3">
    <source>
        <dbReference type="Proteomes" id="UP000004995"/>
    </source>
</evidence>
<dbReference type="PANTHER" id="PTHR33170:SF50">
    <property type="entry name" value="DUF4283 DOMAIN-CONTAINING PROTEIN"/>
    <property type="match status" value="1"/>
</dbReference>
<dbReference type="AlphaFoldDB" id="K4AMI1"/>
<proteinExistence type="predicted"/>
<sequence>MGDFLEPILEKVRSSLPPADTQQSVRSSDPEFQPVQHSKASVVGPSTGLGFESGSYSSWARRNPGLASLCRRLTQRPRIVQVSYVQVLMAGRSAAARGAGGEISALAGIMAANFERLAAKVGLPGLTAGRTVGAQGSGNKMDSNAGKAPMEEHNRQAKEKGEGSLTGKHKGTKMAGEPAPRKKKKFVLCCEICEDEHFTSQCPLLHGPKPSATYCGLAGDRLGFFHIPYTSATKAPCKVAATALIKIVEGNLPADLVKTELARAIPVNWDWVVGEHGNNTYIVPFSCQVELQRMISMKRLRTDNNEGVMLFEEWNNEIKPKQKLQKVWVHVYGVPYEIRSFLPLWAVGSILAGVYLRVLTLLAAPDRLARQEHAAAPHALARQPPATLA</sequence>
<feature type="region of interest" description="Disordered" evidence="1">
    <location>
        <begin position="133"/>
        <end position="177"/>
    </location>
</feature>
<dbReference type="InParanoid" id="K4AMI1"/>
<dbReference type="eggNOG" id="ENOG502R3EA">
    <property type="taxonomic scope" value="Eukaryota"/>
</dbReference>
<dbReference type="PANTHER" id="PTHR33170">
    <property type="entry name" value="DUF4283 DOMAIN-CONTAINING PROTEIN-RELATED"/>
    <property type="match status" value="1"/>
</dbReference>